<evidence type="ECO:0000256" key="2">
    <source>
        <dbReference type="SAM" id="MobiDB-lite"/>
    </source>
</evidence>
<dbReference type="InterPro" id="IPR020011">
    <property type="entry name" value="FimV_C"/>
</dbReference>
<dbReference type="Gene3D" id="1.20.58.2200">
    <property type="match status" value="1"/>
</dbReference>
<dbReference type="PANTHER" id="PTHR13037:SF24">
    <property type="entry name" value="POLYCOMB PROTEIN PCL-RELATED"/>
    <property type="match status" value="1"/>
</dbReference>
<evidence type="ECO:0000259" key="3">
    <source>
        <dbReference type="PROSITE" id="PS51782"/>
    </source>
</evidence>
<feature type="region of interest" description="Disordered" evidence="2">
    <location>
        <begin position="455"/>
        <end position="484"/>
    </location>
</feature>
<feature type="compositionally biased region" description="Polar residues" evidence="2">
    <location>
        <begin position="134"/>
        <end position="151"/>
    </location>
</feature>
<dbReference type="InterPro" id="IPR036779">
    <property type="entry name" value="LysM_dom_sf"/>
</dbReference>
<feature type="region of interest" description="Disordered" evidence="2">
    <location>
        <begin position="845"/>
        <end position="866"/>
    </location>
</feature>
<feature type="domain" description="LysM" evidence="3">
    <location>
        <begin position="210"/>
        <end position="266"/>
    </location>
</feature>
<evidence type="ECO:0000313" key="5">
    <source>
        <dbReference type="Proteomes" id="UP001595904"/>
    </source>
</evidence>
<proteinExistence type="predicted"/>
<dbReference type="SMART" id="SM00257">
    <property type="entry name" value="LysM"/>
    <property type="match status" value="1"/>
</dbReference>
<feature type="region of interest" description="Disordered" evidence="2">
    <location>
        <begin position="313"/>
        <end position="347"/>
    </location>
</feature>
<dbReference type="PANTHER" id="PTHR13037">
    <property type="entry name" value="FORMIN"/>
    <property type="match status" value="1"/>
</dbReference>
<feature type="compositionally biased region" description="Basic and acidic residues" evidence="2">
    <location>
        <begin position="892"/>
        <end position="901"/>
    </location>
</feature>
<dbReference type="Pfam" id="PF25800">
    <property type="entry name" value="FimV_N"/>
    <property type="match status" value="1"/>
</dbReference>
<feature type="compositionally biased region" description="Low complexity" evidence="2">
    <location>
        <begin position="324"/>
        <end position="344"/>
    </location>
</feature>
<dbReference type="InterPro" id="IPR038440">
    <property type="entry name" value="FimV_C_sf"/>
</dbReference>
<dbReference type="NCBIfam" id="TIGR03504">
    <property type="entry name" value="FimV_Cterm"/>
    <property type="match status" value="1"/>
</dbReference>
<dbReference type="NCBIfam" id="TIGR03505">
    <property type="entry name" value="FimV_core"/>
    <property type="match status" value="1"/>
</dbReference>
<keyword evidence="1" id="KW-0945">Host-virus interaction</keyword>
<evidence type="ECO:0000256" key="1">
    <source>
        <dbReference type="ARBA" id="ARBA00022581"/>
    </source>
</evidence>
<dbReference type="CDD" id="cd00118">
    <property type="entry name" value="LysM"/>
    <property type="match status" value="1"/>
</dbReference>
<feature type="region of interest" description="Disordered" evidence="2">
    <location>
        <begin position="881"/>
        <end position="940"/>
    </location>
</feature>
<dbReference type="RefSeq" id="WP_380606038.1">
    <property type="nucleotide sequence ID" value="NZ_JBHSDU010000015.1"/>
</dbReference>
<feature type="region of interest" description="Disordered" evidence="2">
    <location>
        <begin position="133"/>
        <end position="200"/>
    </location>
</feature>
<accession>A0ABV8T426</accession>
<dbReference type="InterPro" id="IPR018392">
    <property type="entry name" value="LysM"/>
</dbReference>
<dbReference type="InterPro" id="IPR020012">
    <property type="entry name" value="LysM_FimV"/>
</dbReference>
<dbReference type="Proteomes" id="UP001595904">
    <property type="component" value="Unassembled WGS sequence"/>
</dbReference>
<keyword evidence="5" id="KW-1185">Reference proteome</keyword>
<feature type="compositionally biased region" description="Basic and acidic residues" evidence="2">
    <location>
        <begin position="931"/>
        <end position="940"/>
    </location>
</feature>
<gene>
    <name evidence="4" type="ORF">ACFPN2_36735</name>
</gene>
<dbReference type="InterPro" id="IPR057840">
    <property type="entry name" value="FimV_N"/>
</dbReference>
<feature type="compositionally biased region" description="Pro residues" evidence="2">
    <location>
        <begin position="161"/>
        <end position="172"/>
    </location>
</feature>
<organism evidence="4 5">
    <name type="scientific">Steroidobacter flavus</name>
    <dbReference type="NCBI Taxonomy" id="1842136"/>
    <lineage>
        <taxon>Bacteria</taxon>
        <taxon>Pseudomonadati</taxon>
        <taxon>Pseudomonadota</taxon>
        <taxon>Gammaproteobacteria</taxon>
        <taxon>Steroidobacterales</taxon>
        <taxon>Steroidobacteraceae</taxon>
        <taxon>Steroidobacter</taxon>
    </lineage>
</organism>
<feature type="compositionally biased region" description="Low complexity" evidence="2">
    <location>
        <begin position="371"/>
        <end position="385"/>
    </location>
</feature>
<sequence length="1007" mass="109670">MRRHLPRLLLTGALLSPVTLYALGLGEIRLNSALNQPFNAEIELLSPTTEELGSLKVALASNDVFSRYGIDRPQYLSNFDFAVSRNREGKATIKVTSNRSVTEPYVTLLVEATWARGRLVREYTVLLDPPVFMPSQNEAPAPVTTPQSATTAEGRIERRPTPAPEQPAPVPSPRATAPAPTPAPERTPEPTAQRAEPSNDQQMIIASPGSEYTVQRNDTLSKIASAANPGNRRVNNRTMIALFRANPQAFSGNNINRLRAGSVLRIPDLSEIEAVSNDEASAEVARQAAEWSGGVVADTTPEADRLRLVTPQETPAQPAPAPAPQTQAQTPKPSTSAAPSTPAAPDRRLEVENPGLAQAQRNIEPKPAEQPPVEQTPPTEAQAPTPSEPAPTAEPQPAPTAEPAPQTPRAQTPPVTETPEPSLVERITEYWWAVVALGLAVVIGVLFMRRRRESEDDSLDSLSSPLAFDPPAERPARALAPSNKGGRADAFLVEGEDDAGLVKTNLDEDLDFDEPAPQTLRREPARGFEPAAAPAAARAVEDTMSSESAVRFDQQDALAEADFHMAYGLYDQAADLVKIAIDREPSRRDLKLKLLEIYFVWGNKDLFLDTARDLYETRDDAAPGEWDKVLIMGKQIAPENDMFQGEGSHVGLVDVNLEGGENRVDVDLFAEPNGEERQGLDLEFASGERRGPNDATQVASDLDFLLDEPNDDDTQEQRTREIDALARTQETPTIESPMIDRAASTVREKVDNALFSKGTNTGDTAELSIDDLGLDADSLDQGRALEDTHSLDKDTIEDVRPLRDDEMTQLAPSLSSFDRTMEAPRVAERFDGDIESTGTIYIDQVDLTGGGDTAEHPRPDVDSTASMKSSLAMTDIDLDLDDLSDARPNSDTVRHPRKDEDIFSGDVFGSDDRTQEVPRGGLDLDVGEPLSSHEDREPTQRHAMATEMELSELEPVTMSEVGTKLDLARAYMDMGDPDGARSILDEVLSEGNPSQKQEAQRLMDSIR</sequence>
<comment type="caution">
    <text evidence="4">The sequence shown here is derived from an EMBL/GenBank/DDBJ whole genome shotgun (WGS) entry which is preliminary data.</text>
</comment>
<dbReference type="PROSITE" id="PS51782">
    <property type="entry name" value="LYSM"/>
    <property type="match status" value="1"/>
</dbReference>
<reference evidence="5" key="1">
    <citation type="journal article" date="2019" name="Int. J. Syst. Evol. Microbiol.">
        <title>The Global Catalogue of Microorganisms (GCM) 10K type strain sequencing project: providing services to taxonomists for standard genome sequencing and annotation.</title>
        <authorList>
            <consortium name="The Broad Institute Genomics Platform"/>
            <consortium name="The Broad Institute Genome Sequencing Center for Infectious Disease"/>
            <person name="Wu L."/>
            <person name="Ma J."/>
        </authorList>
    </citation>
    <scope>NUCLEOTIDE SEQUENCE [LARGE SCALE GENOMIC DNA]</scope>
    <source>
        <strain evidence="5">CGMCC 1.10759</strain>
    </source>
</reference>
<protein>
    <submittedName>
        <fullName evidence="4">FimV/HubP family polar landmark protein</fullName>
    </submittedName>
</protein>
<dbReference type="Pfam" id="PF01476">
    <property type="entry name" value="LysM"/>
    <property type="match status" value="1"/>
</dbReference>
<feature type="region of interest" description="Disordered" evidence="2">
    <location>
        <begin position="988"/>
        <end position="1007"/>
    </location>
</feature>
<feature type="region of interest" description="Disordered" evidence="2">
    <location>
        <begin position="361"/>
        <end position="420"/>
    </location>
</feature>
<feature type="compositionally biased region" description="Basic and acidic residues" evidence="2">
    <location>
        <begin position="998"/>
        <end position="1007"/>
    </location>
</feature>
<evidence type="ECO:0000313" key="4">
    <source>
        <dbReference type="EMBL" id="MFC4314671.1"/>
    </source>
</evidence>
<dbReference type="Gene3D" id="3.10.350.10">
    <property type="entry name" value="LysM domain"/>
    <property type="match status" value="1"/>
</dbReference>
<name>A0ABV8T426_9GAMM</name>
<dbReference type="EMBL" id="JBHSDU010000015">
    <property type="protein sequence ID" value="MFC4314671.1"/>
    <property type="molecule type" value="Genomic_DNA"/>
</dbReference>
<feature type="compositionally biased region" description="Pro residues" evidence="2">
    <location>
        <begin position="386"/>
        <end position="406"/>
    </location>
</feature>